<dbReference type="InterPro" id="IPR011614">
    <property type="entry name" value="Catalase_core"/>
</dbReference>
<feature type="transmembrane region" description="Helical" evidence="11">
    <location>
        <begin position="21"/>
        <end position="43"/>
    </location>
</feature>
<dbReference type="PIRSF" id="PIRSF000296">
    <property type="entry name" value="SrpA"/>
    <property type="match status" value="1"/>
</dbReference>
<dbReference type="GO" id="GO:0004096">
    <property type="term" value="F:catalase activity"/>
    <property type="evidence" value="ECO:0007669"/>
    <property type="project" value="InterPro"/>
</dbReference>
<comment type="function">
    <text evidence="1">Decomposes hydrogen peroxide into water and oxygen; serves to protect cells from the toxic effects of hydrogen peroxide.</text>
</comment>
<evidence type="ECO:0000259" key="12">
    <source>
        <dbReference type="SMART" id="SM01060"/>
    </source>
</evidence>
<dbReference type="InterPro" id="IPR018028">
    <property type="entry name" value="Catalase"/>
</dbReference>
<dbReference type="InterPro" id="IPR020835">
    <property type="entry name" value="Catalase_sf"/>
</dbReference>
<keyword evidence="11" id="KW-0472">Membrane</keyword>
<evidence type="ECO:0000256" key="1">
    <source>
        <dbReference type="ARBA" id="ARBA00002974"/>
    </source>
</evidence>
<dbReference type="SMART" id="SM01060">
    <property type="entry name" value="Catalase"/>
    <property type="match status" value="1"/>
</dbReference>
<gene>
    <name evidence="13" type="ORF">AWB66_01751</name>
</gene>
<dbReference type="EC" id="1.11.1.-" evidence="8"/>
<dbReference type="GO" id="GO:0046872">
    <property type="term" value="F:metal ion binding"/>
    <property type="evidence" value="ECO:0007669"/>
    <property type="project" value="UniProtKB-KW"/>
</dbReference>
<keyword evidence="11" id="KW-0812">Transmembrane</keyword>
<feature type="domain" description="Catalase core" evidence="12">
    <location>
        <begin position="25"/>
        <end position="362"/>
    </location>
</feature>
<evidence type="ECO:0000256" key="4">
    <source>
        <dbReference type="ARBA" id="ARBA00022617"/>
    </source>
</evidence>
<feature type="binding site" description="axial binding residue" evidence="10">
    <location>
        <position position="342"/>
    </location>
    <ligand>
        <name>heme</name>
        <dbReference type="ChEBI" id="CHEBI:30413"/>
    </ligand>
    <ligandPart>
        <name>Fe</name>
        <dbReference type="ChEBI" id="CHEBI:18248"/>
    </ligandPart>
</feature>
<dbReference type="Proteomes" id="UP000054717">
    <property type="component" value="Unassembled WGS sequence"/>
</dbReference>
<dbReference type="Gene3D" id="1.20.1280.120">
    <property type="match status" value="1"/>
</dbReference>
<dbReference type="Gene3D" id="2.40.180.10">
    <property type="entry name" value="Catalase core domain"/>
    <property type="match status" value="1"/>
</dbReference>
<evidence type="ECO:0000256" key="2">
    <source>
        <dbReference type="ARBA" id="ARBA00005329"/>
    </source>
</evidence>
<dbReference type="STRING" id="326475.AWB66_01751"/>
<dbReference type="PANTHER" id="PTHR11465">
    <property type="entry name" value="CATALASE"/>
    <property type="match status" value="1"/>
</dbReference>
<dbReference type="SUPFAM" id="SSF56634">
    <property type="entry name" value="Heme-dependent catalase-like"/>
    <property type="match status" value="1"/>
</dbReference>
<keyword evidence="3 8" id="KW-0575">Peroxidase</keyword>
<dbReference type="GO" id="GO:0042542">
    <property type="term" value="P:response to hydrogen peroxide"/>
    <property type="evidence" value="ECO:0007669"/>
    <property type="project" value="TreeGrafter"/>
</dbReference>
<name>A0A158GAS8_9BURK</name>
<dbReference type="CDD" id="cd08153">
    <property type="entry name" value="srpA_like"/>
    <property type="match status" value="1"/>
</dbReference>
<evidence type="ECO:0000256" key="5">
    <source>
        <dbReference type="ARBA" id="ARBA00022723"/>
    </source>
</evidence>
<dbReference type="PANTHER" id="PTHR11465:SF9">
    <property type="entry name" value="CATALASE"/>
    <property type="match status" value="1"/>
</dbReference>
<comment type="function">
    <text evidence="8">Has an organic peroxide-dependent peroxidase activity.</text>
</comment>
<feature type="active site" evidence="9">
    <location>
        <position position="74"/>
    </location>
</feature>
<proteinExistence type="inferred from homology"/>
<evidence type="ECO:0000313" key="14">
    <source>
        <dbReference type="Proteomes" id="UP000054717"/>
    </source>
</evidence>
<keyword evidence="11" id="KW-1133">Transmembrane helix</keyword>
<dbReference type="AlphaFoldDB" id="A0A158GAS8"/>
<dbReference type="InterPro" id="IPR024168">
    <property type="entry name" value="Catalase_SrpA-type_pred"/>
</dbReference>
<evidence type="ECO:0000256" key="11">
    <source>
        <dbReference type="SAM" id="Phobius"/>
    </source>
</evidence>
<dbReference type="GO" id="GO:0020037">
    <property type="term" value="F:heme binding"/>
    <property type="evidence" value="ECO:0007669"/>
    <property type="project" value="InterPro"/>
</dbReference>
<organism evidence="13 14">
    <name type="scientific">Caballeronia telluris</name>
    <dbReference type="NCBI Taxonomy" id="326475"/>
    <lineage>
        <taxon>Bacteria</taxon>
        <taxon>Pseudomonadati</taxon>
        <taxon>Pseudomonadota</taxon>
        <taxon>Betaproteobacteria</taxon>
        <taxon>Burkholderiales</taxon>
        <taxon>Burkholderiaceae</taxon>
        <taxon>Caballeronia</taxon>
    </lineage>
</organism>
<dbReference type="EMBL" id="FCNZ02000005">
    <property type="protein sequence ID" value="SAL29258.1"/>
    <property type="molecule type" value="Genomic_DNA"/>
</dbReference>
<comment type="similarity">
    <text evidence="2 8">Belongs to the catalase family.</text>
</comment>
<dbReference type="PROSITE" id="PS51402">
    <property type="entry name" value="CATALASE_3"/>
    <property type="match status" value="1"/>
</dbReference>
<evidence type="ECO:0000313" key="13">
    <source>
        <dbReference type="EMBL" id="SAL29258.1"/>
    </source>
</evidence>
<accession>A0A158GAS8</accession>
<dbReference type="GO" id="GO:0005737">
    <property type="term" value="C:cytoplasm"/>
    <property type="evidence" value="ECO:0007669"/>
    <property type="project" value="TreeGrafter"/>
</dbReference>
<evidence type="ECO:0000256" key="10">
    <source>
        <dbReference type="PIRSR" id="PIRSR000296-2"/>
    </source>
</evidence>
<sequence>MRQRPFSLAEVLRHPVRHGGEIGKLAAIGVVVLATGGAFAYVAGALTPQRLTSARVIDTFETNGGVHGGYRRNHAKGVCFAGYFEGNGRASRISRAQVFDRVRTPVTGRFAIPGTNPAAADASAPVRSMALQLKSADGEQWRTAMNNTPVFIVNNAKGFYEQLVASRPDPATGKPDPAKLAAFFAAHPETQPFRRWVAAHAPSTSFANAAYYGINAFRAIDASGGTHDVRWSVVPESDYLPVEKQQTAKHDFLDDELKGRLQDGPLRWHLVLTVAQPGDVTNDATVAWPADRERIDAGTLVVERESAQSDGDCRDINFDPTVLPDGLKISDDPLLTARSSAYSVSFNRRTHEEAHAASRGNE</sequence>
<reference evidence="13" key="1">
    <citation type="submission" date="2016-01" db="EMBL/GenBank/DDBJ databases">
        <authorList>
            <person name="Peeters Charlotte."/>
        </authorList>
    </citation>
    <scope>NUCLEOTIDE SEQUENCE</scope>
    <source>
        <strain evidence="13">LMG 22936</strain>
    </source>
</reference>
<dbReference type="Pfam" id="PF00199">
    <property type="entry name" value="Catalase"/>
    <property type="match status" value="1"/>
</dbReference>
<protein>
    <recommendedName>
        <fullName evidence="8">Catalase-related peroxidase</fullName>
        <ecNumber evidence="8">1.11.1.-</ecNumber>
    </recommendedName>
</protein>
<keyword evidence="6 8" id="KW-0560">Oxidoreductase</keyword>
<evidence type="ECO:0000256" key="7">
    <source>
        <dbReference type="ARBA" id="ARBA00023004"/>
    </source>
</evidence>
<evidence type="ECO:0000256" key="9">
    <source>
        <dbReference type="PIRSR" id="PIRSR000296-1"/>
    </source>
</evidence>
<evidence type="ECO:0000256" key="6">
    <source>
        <dbReference type="ARBA" id="ARBA00023002"/>
    </source>
</evidence>
<evidence type="ECO:0000256" key="3">
    <source>
        <dbReference type="ARBA" id="ARBA00022559"/>
    </source>
</evidence>
<keyword evidence="4 8" id="KW-0349">Heme</keyword>
<comment type="cofactor">
    <cofactor evidence="8">
        <name>heme</name>
        <dbReference type="ChEBI" id="CHEBI:30413"/>
    </cofactor>
</comment>
<keyword evidence="14" id="KW-1185">Reference proteome</keyword>
<keyword evidence="7 8" id="KW-0408">Iron</keyword>
<dbReference type="GO" id="GO:0042744">
    <property type="term" value="P:hydrogen peroxide catabolic process"/>
    <property type="evidence" value="ECO:0007669"/>
    <property type="project" value="TreeGrafter"/>
</dbReference>
<comment type="caution">
    <text evidence="13">The sequence shown here is derived from an EMBL/GenBank/DDBJ whole genome shotgun (WGS) entry which is preliminary data.</text>
</comment>
<evidence type="ECO:0000256" key="8">
    <source>
        <dbReference type="PIRNR" id="PIRNR000296"/>
    </source>
</evidence>
<keyword evidence="5 8" id="KW-0479">Metal-binding</keyword>